<dbReference type="Proteomes" id="UP000079169">
    <property type="component" value="Unplaced"/>
</dbReference>
<keyword evidence="6" id="KW-1185">Reference proteome</keyword>
<dbReference type="AlphaFoldDB" id="A0A3Q0IIS2"/>
<evidence type="ECO:0000256" key="4">
    <source>
        <dbReference type="ARBA" id="ARBA00022741"/>
    </source>
</evidence>
<dbReference type="PANTHER" id="PTHR45870:SF2">
    <property type="entry name" value="TUBULIN MONOGLYCYLASE TTLL3"/>
    <property type="match status" value="1"/>
</dbReference>
<reference evidence="7" key="1">
    <citation type="submission" date="2025-08" db="UniProtKB">
        <authorList>
            <consortium name="RefSeq"/>
        </authorList>
    </citation>
    <scope>IDENTIFICATION</scope>
</reference>
<name>A0A3Q0IIS2_DIACI</name>
<keyword evidence="5" id="KW-0067">ATP-binding</keyword>
<dbReference type="InterPro" id="IPR004344">
    <property type="entry name" value="TTL/TTLL_fam"/>
</dbReference>
<dbReference type="InterPro" id="IPR051437">
    <property type="entry name" value="TTLL_monoglycylase"/>
</dbReference>
<evidence type="ECO:0000256" key="3">
    <source>
        <dbReference type="ARBA" id="ARBA00022598"/>
    </source>
</evidence>
<evidence type="ECO:0000313" key="7">
    <source>
        <dbReference type="RefSeq" id="XP_026676094.1"/>
    </source>
</evidence>
<dbReference type="PANTHER" id="PTHR45870">
    <property type="entry name" value="TUBULIN MONOGLYCYLASE TTLL3"/>
    <property type="match status" value="1"/>
</dbReference>
<evidence type="ECO:0000256" key="2">
    <source>
        <dbReference type="ARBA" id="ARBA00022490"/>
    </source>
</evidence>
<evidence type="ECO:0000256" key="1">
    <source>
        <dbReference type="ARBA" id="ARBA00004496"/>
    </source>
</evidence>
<accession>A0A3Q0IIS2</accession>
<evidence type="ECO:0000256" key="5">
    <source>
        <dbReference type="ARBA" id="ARBA00022840"/>
    </source>
</evidence>
<proteinExistence type="predicted"/>
<protein>
    <submittedName>
        <fullName evidence="7">Uncharacterized protein LOC103505013</fullName>
    </submittedName>
</protein>
<dbReference type="PaxDb" id="121845-A0A3Q0IIS2"/>
<dbReference type="STRING" id="121845.A0A3Q0IIS2"/>
<keyword evidence="2" id="KW-0963">Cytoplasm</keyword>
<dbReference type="Gene3D" id="3.30.470.20">
    <property type="entry name" value="ATP-grasp fold, B domain"/>
    <property type="match status" value="1"/>
</dbReference>
<dbReference type="Pfam" id="PF03133">
    <property type="entry name" value="TTL"/>
    <property type="match status" value="1"/>
</dbReference>
<evidence type="ECO:0000313" key="6">
    <source>
        <dbReference type="Proteomes" id="UP000079169"/>
    </source>
</evidence>
<dbReference type="KEGG" id="dci:103505013"/>
<comment type="subcellular location">
    <subcellularLocation>
        <location evidence="1">Cytoplasm</location>
    </subcellularLocation>
</comment>
<dbReference type="RefSeq" id="XP_026676094.1">
    <property type="nucleotide sequence ID" value="XM_026820293.1"/>
</dbReference>
<dbReference type="GO" id="GO:0005524">
    <property type="term" value="F:ATP binding"/>
    <property type="evidence" value="ECO:0007669"/>
    <property type="project" value="UniProtKB-KW"/>
</dbReference>
<dbReference type="GO" id="GO:0015630">
    <property type="term" value="C:microtubule cytoskeleton"/>
    <property type="evidence" value="ECO:0007669"/>
    <property type="project" value="TreeGrafter"/>
</dbReference>
<keyword evidence="3" id="KW-0436">Ligase</keyword>
<dbReference type="GO" id="GO:0070736">
    <property type="term" value="F:protein-glycine ligase activity, initiating"/>
    <property type="evidence" value="ECO:0007669"/>
    <property type="project" value="TreeGrafter"/>
</dbReference>
<sequence>MCPLAHFSLKTWRIADIDDSTVVNCFPRSITQCSGGLNKRLCIIDWVFSDDVSPSTFLIKNVEDSKHNMDIFNFMNEYLSTACVNVLKFTLVNSKTLFTPDAVHGTIPMWILSYALENCQGMLLSHEEYYSAIAPQHIAPHAKQSVKTTKKKRKQQELILDMIDKQYKFVQYYYLLLNEGQLFEKGTDEFLRTMLETVRAKLKQLEPDYLQAMETEQFSSSENLEAPTIHSVPMDNWIVKSDVSKHYGIRCFKKLQPLLDEIDKNEYKCDYYVIQRAVSDQFLIHGKQFKIYKFFLVVNVEPPEILPFKLCYFLINQRKEKECIYELEKYQHVWTPHMFETYLSSVHKHGLWTRCIHPQMLESIVKTMSLNKQFLVQRDKSLELVRTTFILDSTLKPWLINIKSNTNKFARLPGSEHIISKMYKYILAKLGLKN</sequence>
<keyword evidence="4" id="KW-0547">Nucleotide-binding</keyword>
<gene>
    <name evidence="7" type="primary">LOC103505013</name>
</gene>
<organism evidence="6 7">
    <name type="scientific">Diaphorina citri</name>
    <name type="common">Asian citrus psyllid</name>
    <dbReference type="NCBI Taxonomy" id="121845"/>
    <lineage>
        <taxon>Eukaryota</taxon>
        <taxon>Metazoa</taxon>
        <taxon>Ecdysozoa</taxon>
        <taxon>Arthropoda</taxon>
        <taxon>Hexapoda</taxon>
        <taxon>Insecta</taxon>
        <taxon>Pterygota</taxon>
        <taxon>Neoptera</taxon>
        <taxon>Paraneoptera</taxon>
        <taxon>Hemiptera</taxon>
        <taxon>Sternorrhyncha</taxon>
        <taxon>Psylloidea</taxon>
        <taxon>Psyllidae</taxon>
        <taxon>Diaphorininae</taxon>
        <taxon>Diaphorina</taxon>
    </lineage>
</organism>
<dbReference type="GeneID" id="103505013"/>
<dbReference type="GO" id="GO:0005737">
    <property type="term" value="C:cytoplasm"/>
    <property type="evidence" value="ECO:0007669"/>
    <property type="project" value="UniProtKB-SubCell"/>
</dbReference>